<evidence type="ECO:0000256" key="1">
    <source>
        <dbReference type="ARBA" id="ARBA00023239"/>
    </source>
</evidence>
<dbReference type="InterPro" id="IPR012789">
    <property type="entry name" value="Protocat_PcaB-like"/>
</dbReference>
<dbReference type="InterPro" id="IPR008948">
    <property type="entry name" value="L-Aspartase-like"/>
</dbReference>
<dbReference type="InterPro" id="IPR020557">
    <property type="entry name" value="Fumarate_lyase_CS"/>
</dbReference>
<evidence type="ECO:0000313" key="4">
    <source>
        <dbReference type="EMBL" id="MQY29266.1"/>
    </source>
</evidence>
<comment type="similarity">
    <text evidence="2">Belongs to the class-II fumarase/aspartase family.</text>
</comment>
<dbReference type="PRINTS" id="PR00149">
    <property type="entry name" value="FUMRATELYASE"/>
</dbReference>
<dbReference type="SMART" id="SM00998">
    <property type="entry name" value="ADSL_C"/>
    <property type="match status" value="1"/>
</dbReference>
<dbReference type="RefSeq" id="WP_153345862.1">
    <property type="nucleotide sequence ID" value="NZ_WEGI01000010.1"/>
</dbReference>
<dbReference type="SUPFAM" id="SSF48557">
    <property type="entry name" value="L-aspartase-like"/>
    <property type="match status" value="1"/>
</dbReference>
<dbReference type="GO" id="GO:0019619">
    <property type="term" value="P:3,4-dihydroxybenzoate catabolic process"/>
    <property type="evidence" value="ECO:0007669"/>
    <property type="project" value="InterPro"/>
</dbReference>
<evidence type="ECO:0000259" key="3">
    <source>
        <dbReference type="SMART" id="SM00998"/>
    </source>
</evidence>
<comment type="caution">
    <text evidence="4">The sequence shown here is derived from an EMBL/GenBank/DDBJ whole genome shotgun (WGS) entry which is preliminary data.</text>
</comment>
<keyword evidence="1" id="KW-0456">Lyase</keyword>
<dbReference type="NCBIfam" id="TIGR02426">
    <property type="entry name" value="protocat_pcaB"/>
    <property type="match status" value="1"/>
</dbReference>
<dbReference type="Gene3D" id="1.10.40.30">
    <property type="entry name" value="Fumarase/aspartase (C-terminal domain)"/>
    <property type="match status" value="1"/>
</dbReference>
<sequence>MSDPAARGLFDGVLAAGPVAAAVADPAWVQAMLDFESALAWAQAAAGLIPAAAAAAIEKQCRAELYDIGELGAQAAGIGNPAGPLVRALTDRVGGEAAGYVHLGATSQDVVDTAAMLVTARALGVLDADLRAVAARLADLAQTHTATVLAGRSLLQQAPPITFGLTAAGWLSGILAARQRLVTVRTDRLAVQFGGAVGTLAALGDNGIEVSDRLADRLGLAAPLLPWHTERGRIAEVAGALGQTCGAVAKIARDIALLAQTEVAEVSEEGPPGTGGSSTMPHKRNPVAAVLAAGAAGQAPGLVADLLAAAAHEHQRAVGSWHAEWRPYRELLRTTGSAVHSLRVSLDRLRVDPDRMRANLDRTGGLLLAENVAVEVLAASDGAVGRQAAGDAVAACCRAALAGAGDLAGLLAADDTVGRYLSRGRIGELLDPAGYLGSAEAFVTRMLRHWNDIRASGGEDVDG</sequence>
<feature type="domain" description="Adenylosuccinate lyase C-terminal" evidence="3">
    <location>
        <begin position="364"/>
        <end position="447"/>
    </location>
</feature>
<reference evidence="4 5" key="1">
    <citation type="submission" date="2019-10" db="EMBL/GenBank/DDBJ databases">
        <title>Nocardia macrotermitis sp. nov. and Nocardia aurantia sp. nov., isolated from the gut of fungus growing-termite Macrotermes natalensis.</title>
        <authorList>
            <person name="Benndorf R."/>
            <person name="Schwitalla J."/>
            <person name="Martin K."/>
            <person name="De Beer W."/>
            <person name="Kaster A.-K."/>
            <person name="Vollmers J."/>
            <person name="Poulsen M."/>
            <person name="Beemelmanns C."/>
        </authorList>
    </citation>
    <scope>NUCLEOTIDE SEQUENCE [LARGE SCALE GENOMIC DNA]</scope>
    <source>
        <strain evidence="4 5">RB56</strain>
    </source>
</reference>
<keyword evidence="5" id="KW-1185">Reference proteome</keyword>
<dbReference type="InterPro" id="IPR019468">
    <property type="entry name" value="AdenyloSucc_lyase_C"/>
</dbReference>
<dbReference type="Pfam" id="PF00206">
    <property type="entry name" value="Lyase_1"/>
    <property type="match status" value="1"/>
</dbReference>
<proteinExistence type="inferred from homology"/>
<accession>A0A7K0DU47</accession>
<dbReference type="EMBL" id="WEGI01000010">
    <property type="protein sequence ID" value="MQY29266.1"/>
    <property type="molecule type" value="Genomic_DNA"/>
</dbReference>
<dbReference type="GO" id="GO:0016829">
    <property type="term" value="F:lyase activity"/>
    <property type="evidence" value="ECO:0007669"/>
    <property type="project" value="UniProtKB-KW"/>
</dbReference>
<protein>
    <submittedName>
        <fullName evidence="4">3-carboxy-cis,cis-muconate cycloisomerase</fullName>
        <ecNumber evidence="4">5.5.1.2</ecNumber>
    </submittedName>
</protein>
<name>A0A7K0DU47_9NOCA</name>
<dbReference type="OrthoDB" id="9768878at2"/>
<dbReference type="InterPro" id="IPR000362">
    <property type="entry name" value="Fumarate_lyase_fam"/>
</dbReference>
<dbReference type="Proteomes" id="UP000431401">
    <property type="component" value="Unassembled WGS sequence"/>
</dbReference>
<dbReference type="GO" id="GO:0047472">
    <property type="term" value="F:3-carboxy-cis,cis-muconate cycloisomerase activity"/>
    <property type="evidence" value="ECO:0007669"/>
    <property type="project" value="UniProtKB-EC"/>
</dbReference>
<gene>
    <name evidence="4" type="primary">pcaB</name>
    <name evidence="4" type="ORF">NRB56_48560</name>
</gene>
<keyword evidence="4" id="KW-0413">Isomerase</keyword>
<dbReference type="InterPro" id="IPR022761">
    <property type="entry name" value="Fumarate_lyase_N"/>
</dbReference>
<evidence type="ECO:0000313" key="5">
    <source>
        <dbReference type="Proteomes" id="UP000431401"/>
    </source>
</evidence>
<organism evidence="4 5">
    <name type="scientific">Nocardia aurantia</name>
    <dbReference type="NCBI Taxonomy" id="2585199"/>
    <lineage>
        <taxon>Bacteria</taxon>
        <taxon>Bacillati</taxon>
        <taxon>Actinomycetota</taxon>
        <taxon>Actinomycetes</taxon>
        <taxon>Mycobacteriales</taxon>
        <taxon>Nocardiaceae</taxon>
        <taxon>Nocardia</taxon>
    </lineage>
</organism>
<dbReference type="PRINTS" id="PR00145">
    <property type="entry name" value="ARGSUCLYASE"/>
</dbReference>
<evidence type="ECO:0000256" key="2">
    <source>
        <dbReference type="ARBA" id="ARBA00034772"/>
    </source>
</evidence>
<dbReference type="Gene3D" id="1.20.200.10">
    <property type="entry name" value="Fumarase/aspartase (Central domain)"/>
    <property type="match status" value="1"/>
</dbReference>
<dbReference type="PANTHER" id="PTHR43172:SF2">
    <property type="entry name" value="ADENYLOSUCCINATE LYASE C-TERMINAL DOMAIN-CONTAINING PROTEIN"/>
    <property type="match status" value="1"/>
</dbReference>
<dbReference type="PROSITE" id="PS00163">
    <property type="entry name" value="FUMARATE_LYASES"/>
    <property type="match status" value="1"/>
</dbReference>
<dbReference type="EC" id="5.5.1.2" evidence="4"/>
<dbReference type="Pfam" id="PF10397">
    <property type="entry name" value="ADSL_C"/>
    <property type="match status" value="1"/>
</dbReference>
<dbReference type="PANTHER" id="PTHR43172">
    <property type="entry name" value="ADENYLOSUCCINATE LYASE"/>
    <property type="match status" value="1"/>
</dbReference>
<dbReference type="AlphaFoldDB" id="A0A7K0DU47"/>